<dbReference type="Proteomes" id="UP000178098">
    <property type="component" value="Unassembled WGS sequence"/>
</dbReference>
<accession>A0A1F7HF17</accession>
<evidence type="ECO:0000259" key="1">
    <source>
        <dbReference type="Pfam" id="PF13453"/>
    </source>
</evidence>
<evidence type="ECO:0000313" key="3">
    <source>
        <dbReference type="Proteomes" id="UP000178098"/>
    </source>
</evidence>
<dbReference type="Pfam" id="PF13453">
    <property type="entry name" value="Zn_ribbon_TFIIB"/>
    <property type="match status" value="1"/>
</dbReference>
<organism evidence="2 3">
    <name type="scientific">Candidatus Roizmanbacteria bacterium RIFCSPHIGHO2_02_FULL_43_11</name>
    <dbReference type="NCBI Taxonomy" id="1802043"/>
    <lineage>
        <taxon>Bacteria</taxon>
        <taxon>Candidatus Roizmaniibacteriota</taxon>
    </lineage>
</organism>
<comment type="caution">
    <text evidence="2">The sequence shown here is derived from an EMBL/GenBank/DDBJ whole genome shotgun (WGS) entry which is preliminary data.</text>
</comment>
<reference evidence="2 3" key="1">
    <citation type="journal article" date="2016" name="Nat. Commun.">
        <title>Thousands of microbial genomes shed light on interconnected biogeochemical processes in an aquifer system.</title>
        <authorList>
            <person name="Anantharaman K."/>
            <person name="Brown C.T."/>
            <person name="Hug L.A."/>
            <person name="Sharon I."/>
            <person name="Castelle C.J."/>
            <person name="Probst A.J."/>
            <person name="Thomas B.C."/>
            <person name="Singh A."/>
            <person name="Wilkins M.J."/>
            <person name="Karaoz U."/>
            <person name="Brodie E.L."/>
            <person name="Williams K.H."/>
            <person name="Hubbard S.S."/>
            <person name="Banfield J.F."/>
        </authorList>
    </citation>
    <scope>NUCLEOTIDE SEQUENCE [LARGE SCALE GENOMIC DNA]</scope>
</reference>
<evidence type="ECO:0000313" key="2">
    <source>
        <dbReference type="EMBL" id="OGK29860.1"/>
    </source>
</evidence>
<proteinExistence type="predicted"/>
<feature type="domain" description="Transcription factor zinc-finger" evidence="1">
    <location>
        <begin position="2"/>
        <end position="31"/>
    </location>
</feature>
<protein>
    <recommendedName>
        <fullName evidence="1">Transcription factor zinc-finger domain-containing protein</fullName>
    </recommendedName>
</protein>
<name>A0A1F7HF17_9BACT</name>
<gene>
    <name evidence="2" type="ORF">A3D08_00760</name>
</gene>
<dbReference type="InterPro" id="IPR027392">
    <property type="entry name" value="TF_Znf"/>
</dbReference>
<dbReference type="EMBL" id="MFZT01000038">
    <property type="protein sequence ID" value="OGK29860.1"/>
    <property type="molecule type" value="Genomic_DNA"/>
</dbReference>
<sequence length="238" mass="26345">MHCPNCHNILTQVQLGNVHVDHCNNCGATLLEPNVINRITLNDAERLAMMKETDSISGTEKISPRDGSVFVRLQSDSIPQHITLLHSTSTGEVFAFAEDLVEFKRAQGSKIDYYKTWRIPLPALQQVLVLGMIMFITASLAYVSTVLQQPTQQSIQAQELCQGGIEQIQVKEDHLISCLTAVPLTCTIQARCAGKINNIDTNSAKTTHFGTIPSACSEARFICFDKERSVESTWTPLK</sequence>
<dbReference type="AlphaFoldDB" id="A0A1F7HF17"/>